<name>A0A8X6TFX5_NEPPI</name>
<comment type="caution">
    <text evidence="1">The sequence shown here is derived from an EMBL/GenBank/DDBJ whole genome shotgun (WGS) entry which is preliminary data.</text>
</comment>
<reference evidence="1" key="1">
    <citation type="submission" date="2020-08" db="EMBL/GenBank/DDBJ databases">
        <title>Multicomponent nature underlies the extraordinary mechanical properties of spider dragline silk.</title>
        <authorList>
            <person name="Kono N."/>
            <person name="Nakamura H."/>
            <person name="Mori M."/>
            <person name="Yoshida Y."/>
            <person name="Ohtoshi R."/>
            <person name="Malay A.D."/>
            <person name="Moran D.A.P."/>
            <person name="Tomita M."/>
            <person name="Numata K."/>
            <person name="Arakawa K."/>
        </authorList>
    </citation>
    <scope>NUCLEOTIDE SEQUENCE</scope>
</reference>
<organism evidence="1 2">
    <name type="scientific">Nephila pilipes</name>
    <name type="common">Giant wood spider</name>
    <name type="synonym">Nephila maculata</name>
    <dbReference type="NCBI Taxonomy" id="299642"/>
    <lineage>
        <taxon>Eukaryota</taxon>
        <taxon>Metazoa</taxon>
        <taxon>Ecdysozoa</taxon>
        <taxon>Arthropoda</taxon>
        <taxon>Chelicerata</taxon>
        <taxon>Arachnida</taxon>
        <taxon>Araneae</taxon>
        <taxon>Araneomorphae</taxon>
        <taxon>Entelegynae</taxon>
        <taxon>Araneoidea</taxon>
        <taxon>Nephilidae</taxon>
        <taxon>Nephila</taxon>
    </lineage>
</organism>
<dbReference type="OrthoDB" id="6418612at2759"/>
<dbReference type="Proteomes" id="UP000887013">
    <property type="component" value="Unassembled WGS sequence"/>
</dbReference>
<evidence type="ECO:0000313" key="2">
    <source>
        <dbReference type="Proteomes" id="UP000887013"/>
    </source>
</evidence>
<sequence length="349" mass="42041">MVNSIFSLELLALTKIAIHICSDPDIKAFQYRKRNSLRFVPAKRWESVMKKKLSSLNLPLKHEKKVIALMQPLSAQIDQWVMDHFSILKYCMFEQLIEFVWKDNGTIDRLKTAKSYIQRENNILFLRFQMACVYWLEDEAKRLWEKMPETSRRRLAAFDGCSVSSQWKWVVNDWIKIIKSGEVDWRKHRFSLPLVWYCQDRVVIQGNLLQQLSPQDQLNVFKMMMKEHIPQQTRTFCLSKMSAEHFEVMIKKEPVHVLKGLCNWPFHRQFQEMTDRIFPLLTKKEFRQFVLEVICDKIARNWRDYDYGELLKEVWNKSPVHFKEYVESFEFFGTQKMALNLDYENPFRD</sequence>
<protein>
    <submittedName>
        <fullName evidence="1">Uncharacterized protein</fullName>
    </submittedName>
</protein>
<accession>A0A8X6TFX5</accession>
<dbReference type="AlphaFoldDB" id="A0A8X6TFX5"/>
<proteinExistence type="predicted"/>
<keyword evidence="2" id="KW-1185">Reference proteome</keyword>
<evidence type="ECO:0000313" key="1">
    <source>
        <dbReference type="EMBL" id="GFT12610.1"/>
    </source>
</evidence>
<gene>
    <name evidence="1" type="primary">AVEN_271376_1</name>
    <name evidence="1" type="ORF">NPIL_356721</name>
</gene>
<dbReference type="EMBL" id="BMAW01009206">
    <property type="protein sequence ID" value="GFT12610.1"/>
    <property type="molecule type" value="Genomic_DNA"/>
</dbReference>